<evidence type="ECO:0000313" key="1">
    <source>
        <dbReference type="EMBL" id="OQP62522.1"/>
    </source>
</evidence>
<evidence type="ECO:0000313" key="2">
    <source>
        <dbReference type="Proteomes" id="UP000192796"/>
    </source>
</evidence>
<name>A0A1V9FW03_9BACT</name>
<keyword evidence="2" id="KW-1185">Reference proteome</keyword>
<sequence>MYHIIELSNYLIVLTFHVQHTSLLQFSGRAFLLPGTGYQLPGLKVDRSPNNRGFRIFSLVTGNRKLVTTTFTIHDFAYFRTRIPFSTLNLRYAFF</sequence>
<reference evidence="1 2" key="1">
    <citation type="submission" date="2016-03" db="EMBL/GenBank/DDBJ databases">
        <title>Niastella vici sp. nov., isolated from farmland soil.</title>
        <authorList>
            <person name="Chen L."/>
            <person name="Wang D."/>
            <person name="Yang S."/>
            <person name="Wang G."/>
        </authorList>
    </citation>
    <scope>NUCLEOTIDE SEQUENCE [LARGE SCALE GENOMIC DNA]</scope>
    <source>
        <strain evidence="1 2">DJ57</strain>
    </source>
</reference>
<proteinExistence type="predicted"/>
<dbReference type="Proteomes" id="UP000192796">
    <property type="component" value="Unassembled WGS sequence"/>
</dbReference>
<dbReference type="EMBL" id="LVYD01000050">
    <property type="protein sequence ID" value="OQP62522.1"/>
    <property type="molecule type" value="Genomic_DNA"/>
</dbReference>
<dbReference type="AlphaFoldDB" id="A0A1V9FW03"/>
<protein>
    <submittedName>
        <fullName evidence="1">Uncharacterized protein</fullName>
    </submittedName>
</protein>
<comment type="caution">
    <text evidence="1">The sequence shown here is derived from an EMBL/GenBank/DDBJ whole genome shotgun (WGS) entry which is preliminary data.</text>
</comment>
<organism evidence="1 2">
    <name type="scientific">Niastella vici</name>
    <dbReference type="NCBI Taxonomy" id="1703345"/>
    <lineage>
        <taxon>Bacteria</taxon>
        <taxon>Pseudomonadati</taxon>
        <taxon>Bacteroidota</taxon>
        <taxon>Chitinophagia</taxon>
        <taxon>Chitinophagales</taxon>
        <taxon>Chitinophagaceae</taxon>
        <taxon>Niastella</taxon>
    </lineage>
</organism>
<gene>
    <name evidence="1" type="ORF">A3860_27915</name>
</gene>
<dbReference type="STRING" id="1703345.A3860_27915"/>
<accession>A0A1V9FW03</accession>